<dbReference type="InterPro" id="IPR000909">
    <property type="entry name" value="PLipase_C_PInositol-sp_X_dom"/>
</dbReference>
<sequence length="1448" mass="163501">MDRQPVSEIGLSIIHEPQDSEIIVDIVFVHGLGGHPLKTWTFKSAATVQAHDPRDDRGRAFQHSSYLLSKLSRRRLGTQGGPNGNLDSSDAPGASRLNVFWPNDLLAEDCSNARIMTWGYDSKITKYSKSPANKNNIFNHGRNFFFELQRERLVERPIVFIGHSLGGIIIKEMLSVSDTREHPDFRSIVGSTAAVIFLGTPHRGSEDLAALGDIARKIVSAMMMDTNPAILDALGLKTSDLERCQETFSRLWRTYDFKVKTFYEDTGQSSVNLGLLNSKVVPVTSYLLGDDREHAEGLTGNHTEICRMTGRDDPNYRKVGQELQRIYGSILKVRQTLRPIDQGLAKRLSHEQACLDSLWFPKMRLRQQAIPEPSPKTCQWLFQHIDYQTWSQRRRTETHQGLLLINGIPGSGKSTLIKEIYKQTMQNEPDCHVAAFFFDADGDVNQHTQLGMFRSLLYQLLRCRPDDLSALAELYTEKMQAGLDELVPNWEEIELKDFFKSMCRRPLRSRTIIFLDALDECGPESSRDLILFFQAITESAQAADIALDVCASSNHFPTVTVRKCISIDVERFNHDDIAEYVTQKLDIEESAKANRMEREGWARLKRKIIENSSGLFLWVKLVVDLLLQDQDNGCNLQFMMRRVTEVPEKLSERLKRILYFEQDSRKKALKFFRWVVLSQQPLRLPEWHHIMPLVRGATFENFSESTAQSDEQLAKQIRSISKGLVEVPISTGFEQEGVKGDSVHAGAGSLDSQCGETRWVKFIHNSVREFFLAGDGFACLDPYLEEKDLFSGHVEIMQDCLEYIDLRELDSLVEARQASSVSDHKSCSNSSVASFSSAGSFPAFKMDLDCYFEDQSWFGNMLRNETHHGGRGSTVEDYVAWNGPSSGSSDPMCGSPVLSASLESSLATFDNRKSVERGGLWEHPALLHYASTMLFVHAKIADELGGDPEAIIRRFEKPGKWERWVALREDIPRNTTLLDFVVECGLPSWIDHLGRSIVGIQDSLSRKAILKENITFTEFQHFLRVVQGEGSDENDPRWKEAFAKFARRSTGYPDTAIMTKNALAAFFISEFNQPLAKDRMWHDLNQPMNEYLISAASPELGFCHYREVLEQGYRCIQLDASNTDPFDVQIALSDINKYAFVRSRLPLWILLQINCDQAQQLLLASFIRQTFGPRLVTEPLNPRLDNLPSPSQLEERILVVVSKKRTGKPPSTSSSSDNNRDKIVPERNFMDLVPDLTSLHVYGSLVNFNDLGLSDANGSSDRSSTTEPAVCTRIPMTGTADIQNNNCIAKVQTSSCVRAIYYWSKGVQMVANSNNDDLWTGLNRAMFEGAANDFGYVLKPFSLRENRGLFELISATSFSRREATADEAVNGWYKVSPTLPFDPVLTSLDFAFVRLSVSYETEAGSESAGFIVRLSSLKAGYRALPLRKELDYILLCDIGIRFTDFTES</sequence>
<keyword evidence="1" id="KW-0677">Repeat</keyword>
<protein>
    <submittedName>
        <fullName evidence="4">Nb-arc and ankyrin domain</fullName>
    </submittedName>
</protein>
<accession>A0A8H4PH20</accession>
<dbReference type="Proteomes" id="UP000554235">
    <property type="component" value="Unassembled WGS sequence"/>
</dbReference>
<dbReference type="Gene3D" id="3.40.50.1820">
    <property type="entry name" value="alpha/beta hydrolase"/>
    <property type="match status" value="1"/>
</dbReference>
<dbReference type="SMART" id="SM00148">
    <property type="entry name" value="PLCXc"/>
    <property type="match status" value="1"/>
</dbReference>
<dbReference type="Pfam" id="PF00387">
    <property type="entry name" value="PI-PLC-Y"/>
    <property type="match status" value="1"/>
</dbReference>
<dbReference type="InterPro" id="IPR056884">
    <property type="entry name" value="NPHP3-like_N"/>
</dbReference>
<dbReference type="EMBL" id="JAADYS010001900">
    <property type="protein sequence ID" value="KAF4460637.1"/>
    <property type="molecule type" value="Genomic_DNA"/>
</dbReference>
<dbReference type="Gene3D" id="3.20.20.190">
    <property type="entry name" value="Phosphatidylinositol (PI) phosphodiesterase"/>
    <property type="match status" value="1"/>
</dbReference>
<dbReference type="PANTHER" id="PTHR10039">
    <property type="entry name" value="AMELOGENIN"/>
    <property type="match status" value="1"/>
</dbReference>
<comment type="caution">
    <text evidence="4">The sequence shown here is derived from an EMBL/GenBank/DDBJ whole genome shotgun (WGS) entry which is preliminary data.</text>
</comment>
<evidence type="ECO:0000259" key="3">
    <source>
        <dbReference type="PROSITE" id="PS50008"/>
    </source>
</evidence>
<evidence type="ECO:0000256" key="2">
    <source>
        <dbReference type="SAM" id="MobiDB-lite"/>
    </source>
</evidence>
<dbReference type="InterPro" id="IPR029058">
    <property type="entry name" value="AB_hydrolase_fold"/>
</dbReference>
<dbReference type="SUPFAM" id="SSF52540">
    <property type="entry name" value="P-loop containing nucleoside triphosphate hydrolases"/>
    <property type="match status" value="1"/>
</dbReference>
<dbReference type="OrthoDB" id="7464126at2759"/>
<reference evidence="4 5" key="1">
    <citation type="submission" date="2020-01" db="EMBL/GenBank/DDBJ databases">
        <title>Identification and distribution of gene clusters putatively required for synthesis of sphingolipid metabolism inhibitors in phylogenetically diverse species of the filamentous fungus Fusarium.</title>
        <authorList>
            <person name="Kim H.-S."/>
            <person name="Busman M."/>
            <person name="Brown D.W."/>
            <person name="Divon H."/>
            <person name="Uhlig S."/>
            <person name="Proctor R.H."/>
        </authorList>
    </citation>
    <scope>NUCLEOTIDE SEQUENCE [LARGE SCALE GENOMIC DNA]</scope>
    <source>
        <strain evidence="4 5">NRRL 20459</strain>
    </source>
</reference>
<dbReference type="Gene3D" id="3.40.50.300">
    <property type="entry name" value="P-loop containing nucleotide triphosphate hydrolases"/>
    <property type="match status" value="1"/>
</dbReference>
<dbReference type="InterPro" id="IPR017946">
    <property type="entry name" value="PLC-like_Pdiesterase_TIM-brl"/>
</dbReference>
<feature type="domain" description="PI-PLC Y-box" evidence="3">
    <location>
        <begin position="1294"/>
        <end position="1344"/>
    </location>
</feature>
<dbReference type="PANTHER" id="PTHR10039:SF5">
    <property type="entry name" value="NACHT DOMAIN-CONTAINING PROTEIN"/>
    <property type="match status" value="1"/>
</dbReference>
<gene>
    <name evidence="4" type="ORF">FALBO_12573</name>
</gene>
<dbReference type="PROSITE" id="PS50007">
    <property type="entry name" value="PIPLC_X_DOMAIN"/>
    <property type="match status" value="1"/>
</dbReference>
<dbReference type="InterPro" id="IPR027417">
    <property type="entry name" value="P-loop_NTPase"/>
</dbReference>
<proteinExistence type="predicted"/>
<dbReference type="InterPro" id="IPR001711">
    <property type="entry name" value="PLipase_C_Pinositol-sp_Y"/>
</dbReference>
<dbReference type="SUPFAM" id="SSF53474">
    <property type="entry name" value="alpha/beta-Hydrolases"/>
    <property type="match status" value="1"/>
</dbReference>
<dbReference type="GO" id="GO:0004435">
    <property type="term" value="F:phosphatidylinositol-4,5-bisphosphate phospholipase C activity"/>
    <property type="evidence" value="ECO:0007669"/>
    <property type="project" value="InterPro"/>
</dbReference>
<evidence type="ECO:0000256" key="1">
    <source>
        <dbReference type="ARBA" id="ARBA00022737"/>
    </source>
</evidence>
<dbReference type="GO" id="GO:0035556">
    <property type="term" value="P:intracellular signal transduction"/>
    <property type="evidence" value="ECO:0007669"/>
    <property type="project" value="InterPro"/>
</dbReference>
<keyword evidence="5" id="KW-1185">Reference proteome</keyword>
<dbReference type="SMART" id="SM00149">
    <property type="entry name" value="PLCYc"/>
    <property type="match status" value="1"/>
</dbReference>
<dbReference type="Pfam" id="PF24883">
    <property type="entry name" value="NPHP3_N"/>
    <property type="match status" value="1"/>
</dbReference>
<dbReference type="Pfam" id="PF00388">
    <property type="entry name" value="PI-PLC-X"/>
    <property type="match status" value="1"/>
</dbReference>
<dbReference type="SUPFAM" id="SSF51695">
    <property type="entry name" value="PLC-like phosphodiesterases"/>
    <property type="match status" value="1"/>
</dbReference>
<dbReference type="GO" id="GO:0006629">
    <property type="term" value="P:lipid metabolic process"/>
    <property type="evidence" value="ECO:0007669"/>
    <property type="project" value="InterPro"/>
</dbReference>
<evidence type="ECO:0000313" key="4">
    <source>
        <dbReference type="EMBL" id="KAF4460637.1"/>
    </source>
</evidence>
<name>A0A8H4PH20_9HYPO</name>
<evidence type="ECO:0000313" key="5">
    <source>
        <dbReference type="Proteomes" id="UP000554235"/>
    </source>
</evidence>
<organism evidence="4 5">
    <name type="scientific">Fusarium albosuccineum</name>
    <dbReference type="NCBI Taxonomy" id="1237068"/>
    <lineage>
        <taxon>Eukaryota</taxon>
        <taxon>Fungi</taxon>
        <taxon>Dikarya</taxon>
        <taxon>Ascomycota</taxon>
        <taxon>Pezizomycotina</taxon>
        <taxon>Sordariomycetes</taxon>
        <taxon>Hypocreomycetidae</taxon>
        <taxon>Hypocreales</taxon>
        <taxon>Nectriaceae</taxon>
        <taxon>Fusarium</taxon>
        <taxon>Fusarium decemcellulare species complex</taxon>
    </lineage>
</organism>
<feature type="region of interest" description="Disordered" evidence="2">
    <location>
        <begin position="1204"/>
        <end position="1223"/>
    </location>
</feature>
<dbReference type="PROSITE" id="PS50008">
    <property type="entry name" value="PIPLC_Y_DOMAIN"/>
    <property type="match status" value="1"/>
</dbReference>